<evidence type="ECO:0000313" key="3">
    <source>
        <dbReference type="Proteomes" id="UP000489600"/>
    </source>
</evidence>
<name>A0A565CVJ7_9BRAS</name>
<dbReference type="AlphaFoldDB" id="A0A565CVJ7"/>
<reference evidence="2" key="1">
    <citation type="submission" date="2019-07" db="EMBL/GenBank/DDBJ databases">
        <authorList>
            <person name="Dittberner H."/>
        </authorList>
    </citation>
    <scope>NUCLEOTIDE SEQUENCE [LARGE SCALE GENOMIC DNA]</scope>
</reference>
<keyword evidence="3" id="KW-1185">Reference proteome</keyword>
<proteinExistence type="predicted"/>
<dbReference type="EMBL" id="CABITT030000008">
    <property type="protein sequence ID" value="VVB17759.1"/>
    <property type="molecule type" value="Genomic_DNA"/>
</dbReference>
<dbReference type="OrthoDB" id="1112564at2759"/>
<feature type="region of interest" description="Disordered" evidence="1">
    <location>
        <begin position="1"/>
        <end position="25"/>
    </location>
</feature>
<sequence length="173" mass="19651">MDPPEINLGRHDKFGPHHPSTMSDDDLRTLRVDFQIPDGIELVRPETNESPESEKPGFCCAYEVYFRECGLHFPLPEALALFTQQLGLAISQLCPNFVRGVMGLQTLVEEFGFPLDLPILSRIFTVKASPSPRGYFYLSIKKSYGLLSGRPPKDEHWKKRYFSFPLMSSLSVL</sequence>
<evidence type="ECO:0000313" key="2">
    <source>
        <dbReference type="EMBL" id="VVB17759.1"/>
    </source>
</evidence>
<dbReference type="Proteomes" id="UP000489600">
    <property type="component" value="Unassembled WGS sequence"/>
</dbReference>
<organism evidence="2 3">
    <name type="scientific">Arabis nemorensis</name>
    <dbReference type="NCBI Taxonomy" id="586526"/>
    <lineage>
        <taxon>Eukaryota</taxon>
        <taxon>Viridiplantae</taxon>
        <taxon>Streptophyta</taxon>
        <taxon>Embryophyta</taxon>
        <taxon>Tracheophyta</taxon>
        <taxon>Spermatophyta</taxon>
        <taxon>Magnoliopsida</taxon>
        <taxon>eudicotyledons</taxon>
        <taxon>Gunneridae</taxon>
        <taxon>Pentapetalae</taxon>
        <taxon>rosids</taxon>
        <taxon>malvids</taxon>
        <taxon>Brassicales</taxon>
        <taxon>Brassicaceae</taxon>
        <taxon>Arabideae</taxon>
        <taxon>Arabis</taxon>
    </lineage>
</organism>
<gene>
    <name evidence="2" type="ORF">ANE_LOCUS28203</name>
</gene>
<comment type="caution">
    <text evidence="2">The sequence shown here is derived from an EMBL/GenBank/DDBJ whole genome shotgun (WGS) entry which is preliminary data.</text>
</comment>
<evidence type="ECO:0000256" key="1">
    <source>
        <dbReference type="SAM" id="MobiDB-lite"/>
    </source>
</evidence>
<accession>A0A565CVJ7</accession>
<protein>
    <submittedName>
        <fullName evidence="2">Uncharacterized protein</fullName>
    </submittedName>
</protein>